<dbReference type="AlphaFoldDB" id="A0A264W8Y1"/>
<evidence type="ECO:0000313" key="2">
    <source>
        <dbReference type="Proteomes" id="UP000217065"/>
    </source>
</evidence>
<gene>
    <name evidence="1" type="ORF">CF394_00805</name>
</gene>
<accession>A0A264W8Y1</accession>
<dbReference type="Proteomes" id="UP000217065">
    <property type="component" value="Unassembled WGS sequence"/>
</dbReference>
<dbReference type="EMBL" id="NOKQ01000128">
    <property type="protein sequence ID" value="OZS79477.1"/>
    <property type="molecule type" value="Genomic_DNA"/>
</dbReference>
<name>A0A264W8Y1_9BACL</name>
<comment type="caution">
    <text evidence="1">The sequence shown here is derived from an EMBL/GenBank/DDBJ whole genome shotgun (WGS) entry which is preliminary data.</text>
</comment>
<evidence type="ECO:0000313" key="1">
    <source>
        <dbReference type="EMBL" id="OZS79477.1"/>
    </source>
</evidence>
<sequence length="85" mass="9587">MAKNLVDWTSKQFENAKAQVINANLHQIELLASHCDSLDLNNPIHIQVQLVLMAKISELEEELEALHKFSYEKCIAQALETEGLA</sequence>
<keyword evidence="2" id="KW-1185">Reference proteome</keyword>
<dbReference type="RefSeq" id="WP_094941383.1">
    <property type="nucleotide sequence ID" value="NZ_NOKQ01000128.1"/>
</dbReference>
<organism evidence="1 2">
    <name type="scientific">Tetzosporium hominis</name>
    <dbReference type="NCBI Taxonomy" id="2020506"/>
    <lineage>
        <taxon>Bacteria</taxon>
        <taxon>Bacillati</taxon>
        <taxon>Bacillota</taxon>
        <taxon>Bacilli</taxon>
        <taxon>Bacillales</taxon>
        <taxon>Caryophanaceae</taxon>
        <taxon>Tetzosporium</taxon>
    </lineage>
</organism>
<proteinExistence type="predicted"/>
<reference evidence="1 2" key="1">
    <citation type="submission" date="2017-07" db="EMBL/GenBank/DDBJ databases">
        <title>Tetzosporium hominis gen.nov. sp.nov.</title>
        <authorList>
            <person name="Tetz G."/>
            <person name="Tetz V."/>
        </authorList>
    </citation>
    <scope>NUCLEOTIDE SEQUENCE [LARGE SCALE GENOMIC DNA]</scope>
    <source>
        <strain evidence="1 2">VT-49</strain>
    </source>
</reference>
<protein>
    <submittedName>
        <fullName evidence="1">Uncharacterized protein</fullName>
    </submittedName>
</protein>